<dbReference type="GO" id="GO:0000932">
    <property type="term" value="C:P-body"/>
    <property type="evidence" value="ECO:0007669"/>
    <property type="project" value="TreeGrafter"/>
</dbReference>
<protein>
    <submittedName>
        <fullName evidence="4">RNB domain-containing protein</fullName>
    </submittedName>
</protein>
<proteinExistence type="predicted"/>
<dbReference type="Proteomes" id="UP000095280">
    <property type="component" value="Unplaced"/>
</dbReference>
<dbReference type="GO" id="GO:0000175">
    <property type="term" value="F:3'-5'-RNA exonuclease activity"/>
    <property type="evidence" value="ECO:0007669"/>
    <property type="project" value="TreeGrafter"/>
</dbReference>
<evidence type="ECO:0000313" key="4">
    <source>
        <dbReference type="WBParaSite" id="maker-unitig_44459-snap-gene-0.1-mRNA-1"/>
    </source>
</evidence>
<dbReference type="SMART" id="SM00955">
    <property type="entry name" value="RNB"/>
    <property type="match status" value="1"/>
</dbReference>
<evidence type="ECO:0000259" key="2">
    <source>
        <dbReference type="SMART" id="SM00955"/>
    </source>
</evidence>
<dbReference type="InterPro" id="IPR012340">
    <property type="entry name" value="NA-bd_OB-fold"/>
</dbReference>
<feature type="domain" description="RNB" evidence="2">
    <location>
        <begin position="102"/>
        <end position="399"/>
    </location>
</feature>
<dbReference type="WBParaSite" id="maker-unitig_44459-snap-gene-0.1-mRNA-1">
    <property type="protein sequence ID" value="maker-unitig_44459-snap-gene-0.1-mRNA-1"/>
    <property type="gene ID" value="maker-unitig_44459-snap-gene-0.1"/>
</dbReference>
<keyword evidence="3" id="KW-1185">Reference proteome</keyword>
<reference evidence="4" key="1">
    <citation type="submission" date="2016-11" db="UniProtKB">
        <authorList>
            <consortium name="WormBaseParasite"/>
        </authorList>
    </citation>
    <scope>IDENTIFICATION</scope>
</reference>
<feature type="region of interest" description="Disordered" evidence="1">
    <location>
        <begin position="328"/>
        <end position="358"/>
    </location>
</feature>
<dbReference type="GO" id="GO:0006402">
    <property type="term" value="P:mRNA catabolic process"/>
    <property type="evidence" value="ECO:0007669"/>
    <property type="project" value="TreeGrafter"/>
</dbReference>
<dbReference type="PANTHER" id="PTHR23355:SF9">
    <property type="entry name" value="DIS3-LIKE EXONUCLEASE 2"/>
    <property type="match status" value="1"/>
</dbReference>
<accession>A0A1I8FR86</accession>
<sequence>GKMIAIRSGEAMNRPLDARPTFMHRSGRQRCFKPRDRRVPLMLVAGCTPLFMGLEVKRQLQKKWRARAILVETGIEEAAVPPGSAGGCGQDFLHHKQDRKDREDFTDRCVVSIDPARPEIWTTLCTSNPMETVGVHIADVSHFVRQSRRSTREARRRSTSVYLVQRVIPMAAEALSNGYCSLHPGEEKLAFSVIFQIGAQRRRAELPSIIISPAGRLSYEERRADAQLGRVPPSECPALSPFSGRQVRTNSAASCISWAKKFRKERLSKAALASFTRCRTGTVSTACRQLMKEEDAEWSHQLVEEWMLKANVAAAETLVKEAPDVALLRRHPPPRDPRAGLAGDSGGRLPAAAGSPGNNNLAASSTEIMLKLNDFLAEQSDDPQFRSFRQPPLAASCRCPWPSTSAPATTQIGTLGGLSLEVPSVHAFHFAYTSIRRLAGSSTAGRSAAACSSPDDAAAAAAAAAEQQQAARSGGWKPRPCGQQVRIQRQASVPNAARQLLLMRPSCAQPGQARASGVCQVCRPPRHGGLGSLLA</sequence>
<dbReference type="AlphaFoldDB" id="A0A1I8FR86"/>
<dbReference type="PANTHER" id="PTHR23355">
    <property type="entry name" value="RIBONUCLEASE"/>
    <property type="match status" value="1"/>
</dbReference>
<name>A0A1I8FR86_9PLAT</name>
<evidence type="ECO:0000256" key="1">
    <source>
        <dbReference type="SAM" id="MobiDB-lite"/>
    </source>
</evidence>
<dbReference type="Pfam" id="PF00773">
    <property type="entry name" value="RNB"/>
    <property type="match status" value="1"/>
</dbReference>
<dbReference type="SUPFAM" id="SSF50249">
    <property type="entry name" value="Nucleic acid-binding proteins"/>
    <property type="match status" value="1"/>
</dbReference>
<organism evidence="3 4">
    <name type="scientific">Macrostomum lignano</name>
    <dbReference type="NCBI Taxonomy" id="282301"/>
    <lineage>
        <taxon>Eukaryota</taxon>
        <taxon>Metazoa</taxon>
        <taxon>Spiralia</taxon>
        <taxon>Lophotrochozoa</taxon>
        <taxon>Platyhelminthes</taxon>
        <taxon>Rhabditophora</taxon>
        <taxon>Macrostomorpha</taxon>
        <taxon>Macrostomida</taxon>
        <taxon>Macrostomidae</taxon>
        <taxon>Macrostomum</taxon>
    </lineage>
</organism>
<evidence type="ECO:0000313" key="3">
    <source>
        <dbReference type="Proteomes" id="UP000095280"/>
    </source>
</evidence>
<dbReference type="InterPro" id="IPR001900">
    <property type="entry name" value="RNase_II/R"/>
</dbReference>
<dbReference type="InterPro" id="IPR050180">
    <property type="entry name" value="RNR_Ribonuclease"/>
</dbReference>
<dbReference type="GO" id="GO:0003723">
    <property type="term" value="F:RNA binding"/>
    <property type="evidence" value="ECO:0007669"/>
    <property type="project" value="InterPro"/>
</dbReference>